<evidence type="ECO:0008006" key="4">
    <source>
        <dbReference type="Google" id="ProtNLM"/>
    </source>
</evidence>
<dbReference type="Proteomes" id="UP000320333">
    <property type="component" value="Unassembled WGS sequence"/>
</dbReference>
<evidence type="ECO:0000256" key="1">
    <source>
        <dbReference type="SAM" id="SignalP"/>
    </source>
</evidence>
<sequence>MYPSLAILLLMALSTTTHLANAHGIMAFPIIRMLPQDQQNGYTYAKGATNVNLPPHPNFDKLCNYLPPGPVFTQTLKGGPLIVDWTISAFHRGGCTVSISRDQQKSWEIIGSNATCGIPTTPGMKGTGQIPVTLPQGNYSAVLRWSYVADNGGQPENEAFSSCADIVVNDSGSNKHVFYDVLPTSAGASDSALPKTPWQYFDSSCKPGAFQCSSKSVFINQCISLAASGTYNGGSGWYQYACPFNTTCQGTGPNAYCK</sequence>
<organism evidence="2 3">
    <name type="scientific">Chytriomyces confervae</name>
    <dbReference type="NCBI Taxonomy" id="246404"/>
    <lineage>
        <taxon>Eukaryota</taxon>
        <taxon>Fungi</taxon>
        <taxon>Fungi incertae sedis</taxon>
        <taxon>Chytridiomycota</taxon>
        <taxon>Chytridiomycota incertae sedis</taxon>
        <taxon>Chytridiomycetes</taxon>
        <taxon>Chytridiales</taxon>
        <taxon>Chytriomycetaceae</taxon>
        <taxon>Chytriomyces</taxon>
    </lineage>
</organism>
<name>A0A507FES6_9FUNG</name>
<dbReference type="EMBL" id="QEAP01000164">
    <property type="protein sequence ID" value="TPX73798.1"/>
    <property type="molecule type" value="Genomic_DNA"/>
</dbReference>
<feature type="chain" id="PRO_5021338253" description="Chitin-binding type-4 domain-containing protein" evidence="1">
    <location>
        <begin position="23"/>
        <end position="258"/>
    </location>
</feature>
<evidence type="ECO:0000313" key="3">
    <source>
        <dbReference type="Proteomes" id="UP000320333"/>
    </source>
</evidence>
<evidence type="ECO:0000313" key="2">
    <source>
        <dbReference type="EMBL" id="TPX73798.1"/>
    </source>
</evidence>
<accession>A0A507FES6</accession>
<keyword evidence="1" id="KW-0732">Signal</keyword>
<dbReference type="AlphaFoldDB" id="A0A507FES6"/>
<gene>
    <name evidence="2" type="ORF">CcCBS67573_g04937</name>
</gene>
<protein>
    <recommendedName>
        <fullName evidence="4">Chitin-binding type-4 domain-containing protein</fullName>
    </recommendedName>
</protein>
<dbReference type="OrthoDB" id="2097674at2759"/>
<comment type="caution">
    <text evidence="2">The sequence shown here is derived from an EMBL/GenBank/DDBJ whole genome shotgun (WGS) entry which is preliminary data.</text>
</comment>
<keyword evidence="3" id="KW-1185">Reference proteome</keyword>
<dbReference type="STRING" id="246404.A0A507FES6"/>
<proteinExistence type="predicted"/>
<reference evidence="2 3" key="1">
    <citation type="journal article" date="2019" name="Sci. Rep.">
        <title>Comparative genomics of chytrid fungi reveal insights into the obligate biotrophic and pathogenic lifestyle of Synchytrium endobioticum.</title>
        <authorList>
            <person name="van de Vossenberg B.T.L.H."/>
            <person name="Warris S."/>
            <person name="Nguyen H.D.T."/>
            <person name="van Gent-Pelzer M.P.E."/>
            <person name="Joly D.L."/>
            <person name="van de Geest H.C."/>
            <person name="Bonants P.J.M."/>
            <person name="Smith D.S."/>
            <person name="Levesque C.A."/>
            <person name="van der Lee T.A.J."/>
        </authorList>
    </citation>
    <scope>NUCLEOTIDE SEQUENCE [LARGE SCALE GENOMIC DNA]</scope>
    <source>
        <strain evidence="2 3">CBS 675.73</strain>
    </source>
</reference>
<feature type="signal peptide" evidence="1">
    <location>
        <begin position="1"/>
        <end position="22"/>
    </location>
</feature>